<protein>
    <submittedName>
        <fullName evidence="2">Transcriptional regulator</fullName>
    </submittedName>
</protein>
<dbReference type="EMBL" id="BOPF01000060">
    <property type="protein sequence ID" value="GIJ51982.1"/>
    <property type="molecule type" value="Genomic_DNA"/>
</dbReference>
<evidence type="ECO:0000259" key="1">
    <source>
        <dbReference type="PROSITE" id="PS50943"/>
    </source>
</evidence>
<sequence>MELTQGQVAEEMEWSLSKVMRIENGDVSISGTDLRALLGLYGITDREVVAHLMDDARTSRKSAAVSAGKTGGGRPWWAESRIRGNLTTPLLQYVQFEADATAVRQYQNVLVPGFLQTAEYASAVLENYRFDLSSESMAARAETRMQRRRQVVERDDPPEVLVILDESVVYREIGSRGVMGRQLRSLVHDTNRPDGHVRIRIVPFAAAAPIALFGPFLILDFEEEEGAVLYRESHLTDEISHTAATVSRHRQIFERLWDLAYSPEDTAQMFAERAEMMLQETSLDK</sequence>
<dbReference type="SUPFAM" id="SSF47413">
    <property type="entry name" value="lambda repressor-like DNA-binding domains"/>
    <property type="match status" value="1"/>
</dbReference>
<dbReference type="GO" id="GO:0003677">
    <property type="term" value="F:DNA binding"/>
    <property type="evidence" value="ECO:0007669"/>
    <property type="project" value="InterPro"/>
</dbReference>
<feature type="domain" description="HTH cro/C1-type" evidence="1">
    <location>
        <begin position="3"/>
        <end position="48"/>
    </location>
</feature>
<dbReference type="Proteomes" id="UP000619260">
    <property type="component" value="Unassembled WGS sequence"/>
</dbReference>
<dbReference type="Pfam" id="PF19054">
    <property type="entry name" value="DUF5753"/>
    <property type="match status" value="1"/>
</dbReference>
<comment type="caution">
    <text evidence="2">The sequence shown here is derived from an EMBL/GenBank/DDBJ whole genome shotgun (WGS) entry which is preliminary data.</text>
</comment>
<proteinExistence type="predicted"/>
<dbReference type="InterPro" id="IPR043917">
    <property type="entry name" value="DUF5753"/>
</dbReference>
<dbReference type="InterPro" id="IPR001387">
    <property type="entry name" value="Cro/C1-type_HTH"/>
</dbReference>
<dbReference type="CDD" id="cd00093">
    <property type="entry name" value="HTH_XRE"/>
    <property type="match status" value="1"/>
</dbReference>
<dbReference type="Gene3D" id="1.10.260.40">
    <property type="entry name" value="lambda repressor-like DNA-binding domains"/>
    <property type="match status" value="1"/>
</dbReference>
<gene>
    <name evidence="2" type="ORF">Val02_88680</name>
</gene>
<keyword evidence="3" id="KW-1185">Reference proteome</keyword>
<evidence type="ECO:0000313" key="2">
    <source>
        <dbReference type="EMBL" id="GIJ51982.1"/>
    </source>
</evidence>
<dbReference type="InterPro" id="IPR010982">
    <property type="entry name" value="Lambda_DNA-bd_dom_sf"/>
</dbReference>
<organism evidence="2 3">
    <name type="scientific">Virgisporangium aliadipatigenens</name>
    <dbReference type="NCBI Taxonomy" id="741659"/>
    <lineage>
        <taxon>Bacteria</taxon>
        <taxon>Bacillati</taxon>
        <taxon>Actinomycetota</taxon>
        <taxon>Actinomycetes</taxon>
        <taxon>Micromonosporales</taxon>
        <taxon>Micromonosporaceae</taxon>
        <taxon>Virgisporangium</taxon>
    </lineage>
</organism>
<evidence type="ECO:0000313" key="3">
    <source>
        <dbReference type="Proteomes" id="UP000619260"/>
    </source>
</evidence>
<name>A0A8J3YWU7_9ACTN</name>
<dbReference type="AlphaFoldDB" id="A0A8J3YWU7"/>
<dbReference type="Pfam" id="PF13560">
    <property type="entry name" value="HTH_31"/>
    <property type="match status" value="1"/>
</dbReference>
<reference evidence="2" key="1">
    <citation type="submission" date="2021-01" db="EMBL/GenBank/DDBJ databases">
        <title>Whole genome shotgun sequence of Virgisporangium aliadipatigenens NBRC 105644.</title>
        <authorList>
            <person name="Komaki H."/>
            <person name="Tamura T."/>
        </authorList>
    </citation>
    <scope>NUCLEOTIDE SEQUENCE</scope>
    <source>
        <strain evidence="2">NBRC 105644</strain>
    </source>
</reference>
<dbReference type="PROSITE" id="PS50943">
    <property type="entry name" value="HTH_CROC1"/>
    <property type="match status" value="1"/>
</dbReference>
<accession>A0A8J3YWU7</accession>